<evidence type="ECO:0000313" key="4">
    <source>
        <dbReference type="EMBL" id="ONH22201.1"/>
    </source>
</evidence>
<sequence>MACAVRGAQETQLAWAARTPAQRAAVLLAIAASIRASEAELSALESAETGKIAPEREVEASAEYFSYYGAVVRAVAGESLDLGSGSMAFTRRQPYGVIGVIGVITPWNGLLNQACRDVAPAFEMFRRNIYGTFWFEHAGSNLLLDYLGDENIMWETAFPHPTCLYPSPVERSAAALKDVPRESLRKIMQDNAAKLYNLPLGNA</sequence>
<evidence type="ECO:0000259" key="3">
    <source>
        <dbReference type="Pfam" id="PF04909"/>
    </source>
</evidence>
<dbReference type="Pfam" id="PF04909">
    <property type="entry name" value="Amidohydro_2"/>
    <property type="match status" value="1"/>
</dbReference>
<evidence type="ECO:0000256" key="1">
    <source>
        <dbReference type="ARBA" id="ARBA00023002"/>
    </source>
</evidence>
<name>A0A1V2HZE7_9ACTN</name>
<evidence type="ECO:0000313" key="5">
    <source>
        <dbReference type="Proteomes" id="UP000188929"/>
    </source>
</evidence>
<dbReference type="Gene3D" id="3.20.20.140">
    <property type="entry name" value="Metal-dependent hydrolases"/>
    <property type="match status" value="1"/>
</dbReference>
<dbReference type="Proteomes" id="UP000188929">
    <property type="component" value="Unassembled WGS sequence"/>
</dbReference>
<dbReference type="SUPFAM" id="SSF51556">
    <property type="entry name" value="Metallo-dependent hydrolases"/>
    <property type="match status" value="1"/>
</dbReference>
<dbReference type="GO" id="GO:0016787">
    <property type="term" value="F:hydrolase activity"/>
    <property type="evidence" value="ECO:0007669"/>
    <property type="project" value="InterPro"/>
</dbReference>
<dbReference type="GO" id="GO:0016491">
    <property type="term" value="F:oxidoreductase activity"/>
    <property type="evidence" value="ECO:0007669"/>
    <property type="project" value="UniProtKB-KW"/>
</dbReference>
<keyword evidence="5" id="KW-1185">Reference proteome</keyword>
<dbReference type="Pfam" id="PF00171">
    <property type="entry name" value="Aldedh"/>
    <property type="match status" value="1"/>
</dbReference>
<dbReference type="AlphaFoldDB" id="A0A1V2HZE7"/>
<feature type="domain" description="Amidohydrolase-related" evidence="3">
    <location>
        <begin position="139"/>
        <end position="198"/>
    </location>
</feature>
<dbReference type="InterPro" id="IPR032466">
    <property type="entry name" value="Metal_Hydrolase"/>
</dbReference>
<dbReference type="InterPro" id="IPR016162">
    <property type="entry name" value="Ald_DH_N"/>
</dbReference>
<dbReference type="Gene3D" id="3.40.605.10">
    <property type="entry name" value="Aldehyde Dehydrogenase, Chain A, domain 1"/>
    <property type="match status" value="1"/>
</dbReference>
<gene>
    <name evidence="4" type="ORF">BL253_36375</name>
</gene>
<accession>A0A1V2HZE7</accession>
<protein>
    <recommendedName>
        <fullName evidence="6">Amidohydrolase-related domain-containing protein</fullName>
    </recommendedName>
</protein>
<dbReference type="STRING" id="1834516.BL253_36375"/>
<dbReference type="InterPro" id="IPR015590">
    <property type="entry name" value="Aldehyde_DH_dom"/>
</dbReference>
<dbReference type="PANTHER" id="PTHR11699">
    <property type="entry name" value="ALDEHYDE DEHYDROGENASE-RELATED"/>
    <property type="match status" value="1"/>
</dbReference>
<dbReference type="SUPFAM" id="SSF53720">
    <property type="entry name" value="ALDH-like"/>
    <property type="match status" value="1"/>
</dbReference>
<organism evidence="4 5">
    <name type="scientific">Pseudofrankia asymbiotica</name>
    <dbReference type="NCBI Taxonomy" id="1834516"/>
    <lineage>
        <taxon>Bacteria</taxon>
        <taxon>Bacillati</taxon>
        <taxon>Actinomycetota</taxon>
        <taxon>Actinomycetes</taxon>
        <taxon>Frankiales</taxon>
        <taxon>Frankiaceae</taxon>
        <taxon>Pseudofrankia</taxon>
    </lineage>
</organism>
<dbReference type="EMBL" id="MOMC01000115">
    <property type="protein sequence ID" value="ONH22201.1"/>
    <property type="molecule type" value="Genomic_DNA"/>
</dbReference>
<comment type="caution">
    <text evidence="4">The sequence shown here is derived from an EMBL/GenBank/DDBJ whole genome shotgun (WGS) entry which is preliminary data.</text>
</comment>
<keyword evidence="1" id="KW-0560">Oxidoreductase</keyword>
<dbReference type="InterPro" id="IPR016161">
    <property type="entry name" value="Ald_DH/histidinol_DH"/>
</dbReference>
<proteinExistence type="predicted"/>
<feature type="domain" description="Aldehyde dehydrogenase" evidence="2">
    <location>
        <begin position="4"/>
        <end position="122"/>
    </location>
</feature>
<reference evidence="5" key="1">
    <citation type="submission" date="2016-10" db="EMBL/GenBank/DDBJ databases">
        <title>Frankia sp. NRRL B-16386 Genome sequencing.</title>
        <authorList>
            <person name="Ghodhbane-Gtari F."/>
            <person name="Swanson E."/>
            <person name="Gueddou A."/>
            <person name="Hezbri K."/>
            <person name="Ktari K."/>
            <person name="Nouioui I."/>
            <person name="Morris K."/>
            <person name="Simpson S."/>
            <person name="Abebe-Akele F."/>
            <person name="Thomas K."/>
            <person name="Gtari M."/>
            <person name="Tisa L.S."/>
        </authorList>
    </citation>
    <scope>NUCLEOTIDE SEQUENCE [LARGE SCALE GENOMIC DNA]</scope>
    <source>
        <strain evidence="5">NRRL B-16386</strain>
    </source>
</reference>
<dbReference type="InterPro" id="IPR006680">
    <property type="entry name" value="Amidohydro-rel"/>
</dbReference>
<evidence type="ECO:0000259" key="2">
    <source>
        <dbReference type="Pfam" id="PF00171"/>
    </source>
</evidence>
<evidence type="ECO:0008006" key="6">
    <source>
        <dbReference type="Google" id="ProtNLM"/>
    </source>
</evidence>